<dbReference type="InterPro" id="IPR025997">
    <property type="entry name" value="SBP_2_dom"/>
</dbReference>
<evidence type="ECO:0000256" key="3">
    <source>
        <dbReference type="SAM" id="SignalP"/>
    </source>
</evidence>
<feature type="domain" description="Periplasmic binding protein" evidence="4">
    <location>
        <begin position="28"/>
        <end position="288"/>
    </location>
</feature>
<name>A0A085G0D3_9ENTR</name>
<keyword evidence="3" id="KW-0732">Signal</keyword>
<protein>
    <submittedName>
        <fullName evidence="5">Substrate-binding component of a predicted ABC superfamily L-rhamnose transporter</fullName>
    </submittedName>
</protein>
<dbReference type="RefSeq" id="WP_034499325.1">
    <property type="nucleotide sequence ID" value="NZ_JMPI01000068.1"/>
</dbReference>
<evidence type="ECO:0000256" key="2">
    <source>
        <dbReference type="ARBA" id="ARBA00007639"/>
    </source>
</evidence>
<feature type="signal peptide" evidence="3">
    <location>
        <begin position="1"/>
        <end position="24"/>
    </location>
</feature>
<evidence type="ECO:0000313" key="6">
    <source>
        <dbReference type="Proteomes" id="UP000028653"/>
    </source>
</evidence>
<dbReference type="InterPro" id="IPR028082">
    <property type="entry name" value="Peripla_BP_I"/>
</dbReference>
<dbReference type="PANTHER" id="PTHR30036">
    <property type="entry name" value="D-XYLOSE-BINDING PERIPLASMIC PROTEIN"/>
    <property type="match status" value="1"/>
</dbReference>
<evidence type="ECO:0000256" key="1">
    <source>
        <dbReference type="ARBA" id="ARBA00004418"/>
    </source>
</evidence>
<dbReference type="SUPFAM" id="SSF53822">
    <property type="entry name" value="Periplasmic binding protein-like I"/>
    <property type="match status" value="1"/>
</dbReference>
<dbReference type="InterPro" id="IPR050555">
    <property type="entry name" value="Bact_Solute-Bind_Prot2"/>
</dbReference>
<keyword evidence="6" id="KW-1185">Reference proteome</keyword>
<dbReference type="eggNOG" id="COG1879">
    <property type="taxonomic scope" value="Bacteria"/>
</dbReference>
<proteinExistence type="inferred from homology"/>
<dbReference type="STRING" id="1006004.GBAG_3911"/>
<comment type="caution">
    <text evidence="5">The sequence shown here is derived from an EMBL/GenBank/DDBJ whole genome shotgun (WGS) entry which is preliminary data.</text>
</comment>
<dbReference type="Pfam" id="PF13407">
    <property type="entry name" value="Peripla_BP_4"/>
    <property type="match status" value="1"/>
</dbReference>
<dbReference type="GO" id="GO:0015762">
    <property type="term" value="P:rhamnose transmembrane transport"/>
    <property type="evidence" value="ECO:0007669"/>
    <property type="project" value="InterPro"/>
</dbReference>
<dbReference type="InterPro" id="IPR013459">
    <property type="entry name" value="RhaS"/>
</dbReference>
<dbReference type="Proteomes" id="UP000028653">
    <property type="component" value="Unassembled WGS sequence"/>
</dbReference>
<organism evidence="5 6">
    <name type="scientific">Buttiauxella agrestis ATCC 33320</name>
    <dbReference type="NCBI Taxonomy" id="1006004"/>
    <lineage>
        <taxon>Bacteria</taxon>
        <taxon>Pseudomonadati</taxon>
        <taxon>Pseudomonadota</taxon>
        <taxon>Gammaproteobacteria</taxon>
        <taxon>Enterobacterales</taxon>
        <taxon>Enterobacteriaceae</taxon>
        <taxon>Buttiauxella</taxon>
    </lineage>
</organism>
<evidence type="ECO:0000313" key="5">
    <source>
        <dbReference type="EMBL" id="KFC77178.1"/>
    </source>
</evidence>
<dbReference type="Gene3D" id="3.40.50.2300">
    <property type="match status" value="2"/>
</dbReference>
<reference evidence="5 6" key="1">
    <citation type="submission" date="2014-05" db="EMBL/GenBank/DDBJ databases">
        <title>ATOL: Assembling a taxonomically balanced genome-scale reconstruction of the evolutionary history of the Enterobacteriaceae.</title>
        <authorList>
            <person name="Plunkett G.III."/>
            <person name="Neeno-Eckwall E.C."/>
            <person name="Glasner J.D."/>
            <person name="Perna N.T."/>
        </authorList>
    </citation>
    <scope>NUCLEOTIDE SEQUENCE [LARGE SCALE GENOMIC DNA]</scope>
    <source>
        <strain evidence="5 6">ATCC 33320</strain>
    </source>
</reference>
<dbReference type="GO" id="GO:0030288">
    <property type="term" value="C:outer membrane-bounded periplasmic space"/>
    <property type="evidence" value="ECO:0007669"/>
    <property type="project" value="TreeGrafter"/>
</dbReference>
<gene>
    <name evidence="5" type="ORF">GBAG_3911</name>
</gene>
<dbReference type="AlphaFoldDB" id="A0A085G0D3"/>
<comment type="subcellular location">
    <subcellularLocation>
        <location evidence="1">Periplasm</location>
    </subcellularLocation>
</comment>
<feature type="chain" id="PRO_5001790607" evidence="3">
    <location>
        <begin position="25"/>
        <end position="330"/>
    </location>
</feature>
<dbReference type="NCBIfam" id="TIGR02637">
    <property type="entry name" value="RhaS"/>
    <property type="match status" value="1"/>
</dbReference>
<dbReference type="EMBL" id="JMPI01000068">
    <property type="protein sequence ID" value="KFC77178.1"/>
    <property type="molecule type" value="Genomic_DNA"/>
</dbReference>
<dbReference type="OrthoDB" id="9781890at2"/>
<accession>A0A085G0D3</accession>
<comment type="similarity">
    <text evidence="2">Belongs to the bacterial solute-binding protein 2 family.</text>
</comment>
<dbReference type="PANTHER" id="PTHR30036:SF8">
    <property type="entry name" value="ABC-TYPE SUGAR TRANSPORT SYSTEM PERIPLASMIC COMPONENT-LIKE PROTEIN"/>
    <property type="match status" value="1"/>
</dbReference>
<evidence type="ECO:0000259" key="4">
    <source>
        <dbReference type="Pfam" id="PF13407"/>
    </source>
</evidence>
<sequence>MKTKAILGCTLTVVALALSSSALAEVKIALVAKSLGNGFFEAANVGAQEAAKELGDVKVIYTGPTTTTAEAQIEVLNGLIAQGVDAIAISANDPDALVPVLKKAMQRGIKVVSWDSGVAKEGRQIHLNPSNNALIGETNVKLAADALKAMNLEKGDVAILSATPTSTNQNIWIAEMKKVLPKYPSVNLVTVAYGDDLSDKSYRETVGLLKSYPDLKVIVSPSSVGIVAAAQAVKDQGKIGKVYVTGLGLPSEMAGAVKSGASKSFAIWNPIDLGYAATYLADDLVKGTATKDEASMGKLGKVKLDADGSGAMAEPFVYDASNIDKFSKIF</sequence>
<dbReference type="GO" id="GO:0030246">
    <property type="term" value="F:carbohydrate binding"/>
    <property type="evidence" value="ECO:0007669"/>
    <property type="project" value="TreeGrafter"/>
</dbReference>